<dbReference type="GO" id="GO:0016298">
    <property type="term" value="F:lipase activity"/>
    <property type="evidence" value="ECO:0007669"/>
    <property type="project" value="TreeGrafter"/>
</dbReference>
<evidence type="ECO:0000256" key="4">
    <source>
        <dbReference type="ARBA" id="ARBA00022553"/>
    </source>
</evidence>
<keyword evidence="7" id="KW-0378">Hydrolase</keyword>
<dbReference type="GO" id="GO:0005886">
    <property type="term" value="C:plasma membrane"/>
    <property type="evidence" value="ECO:0007669"/>
    <property type="project" value="UniProtKB-SubCell"/>
</dbReference>
<keyword evidence="11" id="KW-0443">Lipid metabolism</keyword>
<evidence type="ECO:0000256" key="15">
    <source>
        <dbReference type="SAM" id="MobiDB-lite"/>
    </source>
</evidence>
<gene>
    <name evidence="18" type="ORF">B5M09_008703</name>
</gene>
<dbReference type="AlphaFoldDB" id="A0A3R8CMJ7"/>
<evidence type="ECO:0000256" key="7">
    <source>
        <dbReference type="ARBA" id="ARBA00022801"/>
    </source>
</evidence>
<evidence type="ECO:0000256" key="3">
    <source>
        <dbReference type="ARBA" id="ARBA00022475"/>
    </source>
</evidence>
<evidence type="ECO:0000256" key="10">
    <source>
        <dbReference type="ARBA" id="ARBA00022989"/>
    </source>
</evidence>
<keyword evidence="3" id="KW-1003">Cell membrane</keyword>
<evidence type="ECO:0000256" key="2">
    <source>
        <dbReference type="ARBA" id="ARBA00004651"/>
    </source>
</evidence>
<dbReference type="GO" id="GO:0046872">
    <property type="term" value="F:metal ion binding"/>
    <property type="evidence" value="ECO:0007669"/>
    <property type="project" value="UniProtKB-KW"/>
</dbReference>
<dbReference type="EC" id="3.1.1.116" evidence="14"/>
<comment type="catalytic activity">
    <reaction evidence="13">
        <text>a 1,2-diacyl-sn-glycerol + H2O = a 2-acylglycerol + a fatty acid + H(+)</text>
        <dbReference type="Rhea" id="RHEA:33275"/>
        <dbReference type="ChEBI" id="CHEBI:15377"/>
        <dbReference type="ChEBI" id="CHEBI:15378"/>
        <dbReference type="ChEBI" id="CHEBI:17389"/>
        <dbReference type="ChEBI" id="CHEBI:17815"/>
        <dbReference type="ChEBI" id="CHEBI:28868"/>
        <dbReference type="EC" id="3.1.1.116"/>
    </reaction>
    <physiologicalReaction direction="left-to-right" evidence="13">
        <dbReference type="Rhea" id="RHEA:33276"/>
    </physiologicalReaction>
</comment>
<keyword evidence="8" id="KW-0106">Calcium</keyword>
<dbReference type="PANTHER" id="PTHR45792">
    <property type="entry name" value="DIACYLGLYCEROL LIPASE HOMOLOG-RELATED"/>
    <property type="match status" value="1"/>
</dbReference>
<evidence type="ECO:0000256" key="11">
    <source>
        <dbReference type="ARBA" id="ARBA00023098"/>
    </source>
</evidence>
<comment type="caution">
    <text evidence="18">The sequence shown here is derived from an EMBL/GenBank/DDBJ whole genome shotgun (WGS) entry which is preliminary data.</text>
</comment>
<feature type="transmembrane region" description="Helical" evidence="16">
    <location>
        <begin position="89"/>
        <end position="109"/>
    </location>
</feature>
<comment type="cofactor">
    <cofactor evidence="1">
        <name>Ca(2+)</name>
        <dbReference type="ChEBI" id="CHEBI:29108"/>
    </cofactor>
</comment>
<dbReference type="VEuPathDB" id="FungiDB:H257_07615"/>
<dbReference type="EMBL" id="MZMZ02006117">
    <property type="protein sequence ID" value="RQM10565.1"/>
    <property type="molecule type" value="Genomic_DNA"/>
</dbReference>
<accession>A0A3R8CMJ7</accession>
<evidence type="ECO:0000256" key="12">
    <source>
        <dbReference type="ARBA" id="ARBA00023136"/>
    </source>
</evidence>
<keyword evidence="6" id="KW-0479">Metal-binding</keyword>
<dbReference type="Pfam" id="PF01764">
    <property type="entry name" value="Lipase_3"/>
    <property type="match status" value="1"/>
</dbReference>
<dbReference type="InterPro" id="IPR029058">
    <property type="entry name" value="AB_hydrolase_fold"/>
</dbReference>
<keyword evidence="12 16" id="KW-0472">Membrane</keyword>
<dbReference type="PANTHER" id="PTHR45792:SF8">
    <property type="entry name" value="DIACYLGLYCEROL LIPASE-ALPHA"/>
    <property type="match status" value="1"/>
</dbReference>
<evidence type="ECO:0000256" key="9">
    <source>
        <dbReference type="ARBA" id="ARBA00022963"/>
    </source>
</evidence>
<name>A0A3R8CMJ7_APHAT</name>
<keyword evidence="4" id="KW-0597">Phosphoprotein</keyword>
<evidence type="ECO:0000256" key="6">
    <source>
        <dbReference type="ARBA" id="ARBA00022723"/>
    </source>
</evidence>
<organism evidence="18 19">
    <name type="scientific">Aphanomyces astaci</name>
    <name type="common">Crayfish plague agent</name>
    <dbReference type="NCBI Taxonomy" id="112090"/>
    <lineage>
        <taxon>Eukaryota</taxon>
        <taxon>Sar</taxon>
        <taxon>Stramenopiles</taxon>
        <taxon>Oomycota</taxon>
        <taxon>Saprolegniomycetes</taxon>
        <taxon>Saprolegniales</taxon>
        <taxon>Verrucalvaceae</taxon>
        <taxon>Aphanomyces</taxon>
    </lineage>
</organism>
<evidence type="ECO:0000256" key="1">
    <source>
        <dbReference type="ARBA" id="ARBA00001913"/>
    </source>
</evidence>
<evidence type="ECO:0000256" key="14">
    <source>
        <dbReference type="ARBA" id="ARBA00026104"/>
    </source>
</evidence>
<comment type="subcellular location">
    <subcellularLocation>
        <location evidence="2">Cell membrane</location>
        <topology evidence="2">Multi-pass membrane protein</topology>
    </subcellularLocation>
</comment>
<dbReference type="CDD" id="cd00519">
    <property type="entry name" value="Lipase_3"/>
    <property type="match status" value="1"/>
</dbReference>
<feature type="domain" description="Fungal lipase-type" evidence="17">
    <location>
        <begin position="325"/>
        <end position="454"/>
    </location>
</feature>
<dbReference type="Gene3D" id="3.40.50.1820">
    <property type="entry name" value="alpha/beta hydrolase"/>
    <property type="match status" value="1"/>
</dbReference>
<evidence type="ECO:0000256" key="8">
    <source>
        <dbReference type="ARBA" id="ARBA00022837"/>
    </source>
</evidence>
<dbReference type="InterPro" id="IPR052214">
    <property type="entry name" value="DAG_Lipase-Related"/>
</dbReference>
<dbReference type="GO" id="GO:0016042">
    <property type="term" value="P:lipid catabolic process"/>
    <property type="evidence" value="ECO:0007669"/>
    <property type="project" value="UniProtKB-KW"/>
</dbReference>
<dbReference type="Proteomes" id="UP000284702">
    <property type="component" value="Unassembled WGS sequence"/>
</dbReference>
<feature type="region of interest" description="Disordered" evidence="15">
    <location>
        <begin position="239"/>
        <end position="260"/>
    </location>
</feature>
<reference evidence="18" key="1">
    <citation type="submission" date="2018-07" db="EMBL/GenBank/DDBJ databases">
        <title>Annotation of Aphanomyces astaci genome assembly.</title>
        <authorList>
            <person name="Studholme D.J."/>
        </authorList>
    </citation>
    <scope>NUCLEOTIDE SEQUENCE [LARGE SCALE GENOMIC DNA]</scope>
    <source>
        <strain evidence="18">Pc</strain>
    </source>
</reference>
<evidence type="ECO:0000256" key="13">
    <source>
        <dbReference type="ARBA" id="ARBA00024531"/>
    </source>
</evidence>
<keyword evidence="10 16" id="KW-1133">Transmembrane helix</keyword>
<dbReference type="SUPFAM" id="SSF53474">
    <property type="entry name" value="alpha/beta-Hydrolases"/>
    <property type="match status" value="1"/>
</dbReference>
<dbReference type="InterPro" id="IPR002921">
    <property type="entry name" value="Fungal_lipase-type"/>
</dbReference>
<feature type="transmembrane region" description="Helical" evidence="16">
    <location>
        <begin position="129"/>
        <end position="148"/>
    </location>
</feature>
<evidence type="ECO:0000259" key="17">
    <source>
        <dbReference type="Pfam" id="PF01764"/>
    </source>
</evidence>
<proteinExistence type="predicted"/>
<feature type="transmembrane region" description="Helical" evidence="16">
    <location>
        <begin position="12"/>
        <end position="34"/>
    </location>
</feature>
<evidence type="ECO:0000256" key="5">
    <source>
        <dbReference type="ARBA" id="ARBA00022692"/>
    </source>
</evidence>
<feature type="transmembrane region" description="Helical" evidence="16">
    <location>
        <begin position="57"/>
        <end position="77"/>
    </location>
</feature>
<keyword evidence="9" id="KW-0442">Lipid degradation</keyword>
<evidence type="ECO:0000313" key="18">
    <source>
        <dbReference type="EMBL" id="RQM10565.1"/>
    </source>
</evidence>
<keyword evidence="19" id="KW-1185">Reference proteome</keyword>
<sequence length="733" mass="81015">MTQCIHITPRAYILPFLLLLLCHHLPLWVFWAALSPPTTNDEDACDRTFSQWISQTFVLHLAIPVTCIVSIIVTFLSPIHRPHANRRTCFSETPLIVAVFLLYVALASWDAYGIHRSRRCFPASLHHRGGILAFDLTVSILVLLAWIASMCSASPLSEADMRAKFTSRLRCLTYAFVCRRYDNDDETTDMFSFLAESMAQFFYVRRRDHVPRIDISHPLVSKSTYLYVGDAPAASRCPLRPPSRGQASERQLLAPPSPSTVMTDVSPSIYVVRAHSASRHGPRDDVSFVCYAGVTHTSVQYISGANELFKVPFSVCRDDVKKEVVVAIRGSFSWHDVLTDALGRTVPMAAHEATRGLHLLHELQSGTLRALFWDFAQSNCRRDDPNASWRVVLTGHSLGGGIAALLTLMLRKDLSVHGFLFAPMAVLDGSTADWSAPFMTTFIYGDDWIPRLTTSNLVRYMRLRNEIMVAYQHVSNALLLSVYLAWFNPTRLMPQIHPDICDALEGCEAPPIQQPTASDSNHAGDFKDTGTRHGFTVPGACLGPAVLKQRIGELEGQLSNVREDLLATTGQMAGLKTMLQGKVKALAAENTQLKVLVSELELQIDVNQRDLAVLHDKVRAKDNHATWQATVASSVNTAWQTSKRAVNTAGSKAKDLYDAHIRPTGIEAVSQATSLAKTAAVMYTKHASKHVDSVIDHVKTTASQQYAAHAPKVKDAFATVVAKVEQLVQTDPA</sequence>
<keyword evidence="5 16" id="KW-0812">Transmembrane</keyword>
<evidence type="ECO:0000313" key="19">
    <source>
        <dbReference type="Proteomes" id="UP000284702"/>
    </source>
</evidence>
<protein>
    <recommendedName>
        <fullName evidence="14">sn-1-specific diacylglycerol lipase</fullName>
        <ecNumber evidence="14">3.1.1.116</ecNumber>
    </recommendedName>
</protein>
<evidence type="ECO:0000256" key="16">
    <source>
        <dbReference type="SAM" id="Phobius"/>
    </source>
</evidence>